<name>A0ABV5T8N3_9ACTN</name>
<evidence type="ECO:0000256" key="4">
    <source>
        <dbReference type="ARBA" id="ARBA00022553"/>
    </source>
</evidence>
<gene>
    <name evidence="14" type="ORF">ACFFRH_04375</name>
</gene>
<evidence type="ECO:0000313" key="14">
    <source>
        <dbReference type="EMBL" id="MFB9674716.1"/>
    </source>
</evidence>
<evidence type="ECO:0000256" key="11">
    <source>
        <dbReference type="SAM" id="Phobius"/>
    </source>
</evidence>
<organism evidence="14 15">
    <name type="scientific">Streptosporangium vulgare</name>
    <dbReference type="NCBI Taxonomy" id="46190"/>
    <lineage>
        <taxon>Bacteria</taxon>
        <taxon>Bacillati</taxon>
        <taxon>Actinomycetota</taxon>
        <taxon>Actinomycetes</taxon>
        <taxon>Streptosporangiales</taxon>
        <taxon>Streptosporangiaceae</taxon>
        <taxon>Streptosporangium</taxon>
    </lineage>
</organism>
<dbReference type="SMART" id="SM00387">
    <property type="entry name" value="HATPase_c"/>
    <property type="match status" value="1"/>
</dbReference>
<evidence type="ECO:0000259" key="13">
    <source>
        <dbReference type="PROSITE" id="PS50885"/>
    </source>
</evidence>
<dbReference type="RefSeq" id="WP_386154384.1">
    <property type="nucleotide sequence ID" value="NZ_JBHMBS010000002.1"/>
</dbReference>
<dbReference type="InterPro" id="IPR050428">
    <property type="entry name" value="TCS_sensor_his_kinase"/>
</dbReference>
<evidence type="ECO:0000256" key="7">
    <source>
        <dbReference type="ARBA" id="ARBA00022777"/>
    </source>
</evidence>
<dbReference type="CDD" id="cd06225">
    <property type="entry name" value="HAMP"/>
    <property type="match status" value="1"/>
</dbReference>
<dbReference type="GO" id="GO:0016301">
    <property type="term" value="F:kinase activity"/>
    <property type="evidence" value="ECO:0007669"/>
    <property type="project" value="UniProtKB-KW"/>
</dbReference>
<keyword evidence="7 14" id="KW-0418">Kinase</keyword>
<dbReference type="SMART" id="SM00304">
    <property type="entry name" value="HAMP"/>
    <property type="match status" value="1"/>
</dbReference>
<evidence type="ECO:0000256" key="1">
    <source>
        <dbReference type="ARBA" id="ARBA00000085"/>
    </source>
</evidence>
<dbReference type="Gene3D" id="1.10.287.130">
    <property type="match status" value="1"/>
</dbReference>
<evidence type="ECO:0000256" key="6">
    <source>
        <dbReference type="ARBA" id="ARBA00022692"/>
    </source>
</evidence>
<evidence type="ECO:0000259" key="12">
    <source>
        <dbReference type="PROSITE" id="PS50109"/>
    </source>
</evidence>
<dbReference type="InterPro" id="IPR036890">
    <property type="entry name" value="HATPase_C_sf"/>
</dbReference>
<dbReference type="SMART" id="SM00388">
    <property type="entry name" value="HisKA"/>
    <property type="match status" value="1"/>
</dbReference>
<dbReference type="PANTHER" id="PTHR45436:SF5">
    <property type="entry name" value="SENSOR HISTIDINE KINASE TRCS"/>
    <property type="match status" value="1"/>
</dbReference>
<keyword evidence="5" id="KW-0808">Transferase</keyword>
<dbReference type="InterPro" id="IPR036097">
    <property type="entry name" value="HisK_dim/P_sf"/>
</dbReference>
<dbReference type="InterPro" id="IPR003594">
    <property type="entry name" value="HATPase_dom"/>
</dbReference>
<dbReference type="Gene3D" id="6.10.340.10">
    <property type="match status" value="1"/>
</dbReference>
<accession>A0ABV5T8N3</accession>
<dbReference type="SUPFAM" id="SSF47384">
    <property type="entry name" value="Homodimeric domain of signal transducing histidine kinase"/>
    <property type="match status" value="1"/>
</dbReference>
<dbReference type="Pfam" id="PF00672">
    <property type="entry name" value="HAMP"/>
    <property type="match status" value="1"/>
</dbReference>
<dbReference type="SUPFAM" id="SSF158472">
    <property type="entry name" value="HAMP domain-like"/>
    <property type="match status" value="1"/>
</dbReference>
<evidence type="ECO:0000256" key="9">
    <source>
        <dbReference type="ARBA" id="ARBA00023012"/>
    </source>
</evidence>
<comment type="subcellular location">
    <subcellularLocation>
        <location evidence="2">Cell membrane</location>
    </subcellularLocation>
</comment>
<dbReference type="PANTHER" id="PTHR45436">
    <property type="entry name" value="SENSOR HISTIDINE KINASE YKOH"/>
    <property type="match status" value="1"/>
</dbReference>
<feature type="domain" description="HAMP" evidence="13">
    <location>
        <begin position="166"/>
        <end position="219"/>
    </location>
</feature>
<keyword evidence="4" id="KW-0597">Phosphoprotein</keyword>
<keyword evidence="8 11" id="KW-1133">Transmembrane helix</keyword>
<evidence type="ECO:0000313" key="15">
    <source>
        <dbReference type="Proteomes" id="UP001589610"/>
    </source>
</evidence>
<dbReference type="PROSITE" id="PS50109">
    <property type="entry name" value="HIS_KIN"/>
    <property type="match status" value="1"/>
</dbReference>
<feature type="transmembrane region" description="Helical" evidence="11">
    <location>
        <begin position="6"/>
        <end position="23"/>
    </location>
</feature>
<sequence length="438" mass="47511">MVLSLIVFTVIAVGLDLMIRNAIRDNIFRETQRVAIDWIASMEPGRPPAAVPTAEVNLLQLVDSRGRVVSASPAAAGKPPLSTVRPPYDDRILHLTECSRTGCVMVTANRVSPQEAHFVWKGDSHIVYAGMVEPPALATHILEVGTLTMALLATVFTTWMVWALVGRTLRPVEAIRERASEIGVSDLSLRVPEPACDDEIGRLARTVNETLSRLEEAVGQQRHFASVVSHELKTPVTGLQIQLEEAVLYPDHVDQREVIQAGLATTERLRALIDGILIFARIRTAAPDPPEPVDLGALIHEELITTTRPVPVRTRVKNEVTVLGDRVQLSEVLNNLVVNAQRHAATGVEVTAERGDGEAVVTVSDDGDGIAPEARDRVFQPFVRLGDGQRRDPTGSGLGLAISRAIATAHHGTLEIEDSPRGARFVLRLPLLQPGITG</sequence>
<feature type="transmembrane region" description="Helical" evidence="11">
    <location>
        <begin position="141"/>
        <end position="165"/>
    </location>
</feature>
<evidence type="ECO:0000256" key="10">
    <source>
        <dbReference type="ARBA" id="ARBA00023136"/>
    </source>
</evidence>
<evidence type="ECO:0000256" key="3">
    <source>
        <dbReference type="ARBA" id="ARBA00012438"/>
    </source>
</evidence>
<dbReference type="InterPro" id="IPR003660">
    <property type="entry name" value="HAMP_dom"/>
</dbReference>
<dbReference type="SUPFAM" id="SSF55874">
    <property type="entry name" value="ATPase domain of HSP90 chaperone/DNA topoisomerase II/histidine kinase"/>
    <property type="match status" value="1"/>
</dbReference>
<dbReference type="EC" id="2.7.13.3" evidence="3"/>
<dbReference type="CDD" id="cd00082">
    <property type="entry name" value="HisKA"/>
    <property type="match status" value="1"/>
</dbReference>
<dbReference type="Pfam" id="PF02518">
    <property type="entry name" value="HATPase_c"/>
    <property type="match status" value="1"/>
</dbReference>
<dbReference type="PRINTS" id="PR00344">
    <property type="entry name" value="BCTRLSENSOR"/>
</dbReference>
<protein>
    <recommendedName>
        <fullName evidence="3">histidine kinase</fullName>
        <ecNumber evidence="3">2.7.13.3</ecNumber>
    </recommendedName>
</protein>
<feature type="domain" description="Histidine kinase" evidence="12">
    <location>
        <begin position="227"/>
        <end position="433"/>
    </location>
</feature>
<keyword evidence="15" id="KW-1185">Reference proteome</keyword>
<dbReference type="InterPro" id="IPR003661">
    <property type="entry name" value="HisK_dim/P_dom"/>
</dbReference>
<evidence type="ECO:0000256" key="2">
    <source>
        <dbReference type="ARBA" id="ARBA00004236"/>
    </source>
</evidence>
<dbReference type="InterPro" id="IPR005467">
    <property type="entry name" value="His_kinase_dom"/>
</dbReference>
<comment type="catalytic activity">
    <reaction evidence="1">
        <text>ATP + protein L-histidine = ADP + protein N-phospho-L-histidine.</text>
        <dbReference type="EC" id="2.7.13.3"/>
    </reaction>
</comment>
<keyword evidence="10 11" id="KW-0472">Membrane</keyword>
<dbReference type="Gene3D" id="3.30.565.10">
    <property type="entry name" value="Histidine kinase-like ATPase, C-terminal domain"/>
    <property type="match status" value="1"/>
</dbReference>
<dbReference type="EMBL" id="JBHMBS010000002">
    <property type="protein sequence ID" value="MFB9674716.1"/>
    <property type="molecule type" value="Genomic_DNA"/>
</dbReference>
<dbReference type="PROSITE" id="PS50885">
    <property type="entry name" value="HAMP"/>
    <property type="match status" value="1"/>
</dbReference>
<proteinExistence type="predicted"/>
<dbReference type="InterPro" id="IPR004358">
    <property type="entry name" value="Sig_transdc_His_kin-like_C"/>
</dbReference>
<reference evidence="14 15" key="1">
    <citation type="submission" date="2024-09" db="EMBL/GenBank/DDBJ databases">
        <authorList>
            <person name="Sun Q."/>
            <person name="Mori K."/>
        </authorList>
    </citation>
    <scope>NUCLEOTIDE SEQUENCE [LARGE SCALE GENOMIC DNA]</scope>
    <source>
        <strain evidence="14 15">JCM 3028</strain>
    </source>
</reference>
<comment type="caution">
    <text evidence="14">The sequence shown here is derived from an EMBL/GenBank/DDBJ whole genome shotgun (WGS) entry which is preliminary data.</text>
</comment>
<evidence type="ECO:0000256" key="5">
    <source>
        <dbReference type="ARBA" id="ARBA00022679"/>
    </source>
</evidence>
<keyword evidence="9" id="KW-0902">Two-component regulatory system</keyword>
<dbReference type="Proteomes" id="UP001589610">
    <property type="component" value="Unassembled WGS sequence"/>
</dbReference>
<dbReference type="Pfam" id="PF00512">
    <property type="entry name" value="HisKA"/>
    <property type="match status" value="1"/>
</dbReference>
<evidence type="ECO:0000256" key="8">
    <source>
        <dbReference type="ARBA" id="ARBA00022989"/>
    </source>
</evidence>
<keyword evidence="6 11" id="KW-0812">Transmembrane</keyword>